<evidence type="ECO:0000313" key="13">
    <source>
        <dbReference type="EMBL" id="EFN86808.1"/>
    </source>
</evidence>
<dbReference type="OrthoDB" id="1421090at2759"/>
<evidence type="ECO:0000256" key="6">
    <source>
        <dbReference type="ARBA" id="ARBA00022737"/>
    </source>
</evidence>
<sequence>MDVVTSRIMIDHGLIWCIVIFIVVGTSVSAFDCNEVQECFCHPDIGDSFKITCDLPNNSSFGVYIYPSRFIKIECVNSPKWSDFHVNMASLEWNQVETMWFHMCDLPANNTSLGEITQMMGVIGVEKLIFRSFRNLSSELKKHHLDGFDNLKKLILSNNMISDLDGSLLANLPNLIELNLMENNLNLPVGFFDYTPNLERLELGGNNMQSIELGTFDNLKKLELLNLWKNNFTEFPLGIFDYLVALRGFDINGNDIVSLPENIFAKLKNLEAINLSRNYFTELPRDLLRNNTKLLNVTISQNRANLTTLPSGFFSNYTQLKVLKLTWNDFTTLPEDLFWGTFSLTQISLTKNRLKSLPQYIFRDARQLKSLELDMNELEELPNYIFTTTNQLLTLNLSKNRITFIPKYMFSGLYKLTYLNIEDNYLTTISHKSLSPMMNLKIARFSNNHLTLLSSRYSYLDVYQMYSPFQDCYLLEELYLDNNNIPVIFGDWMFVILGLRVLDLRYNNISNLSATDLQFMSNKLNVDLTHNKIEHIFLKEVELLASSQDVPRDVIISVENNPIKCDCILYDFLRYIEGRMHPYAQNFFHIKPGDLKCHSPKWLEDVKVTNLRSRTLKCNVKDTNLKLPCSQECECILRPDDRSFKIDCSHKNMTHMPSDIKDPGQPFRLGLNFSSNMLTKMPNLMELKLESTKLVDLSNNNISEIFLDGLPDAVEFLELHNNNISRIPPDVLEFLSNSTNLKRLTLHGNPWKCDCEAKDFLNFVQTKYVKILNLSHVMCRGKNHSISQMTVNDFCPGETELFIGISVVIAVIGILVGVFGFYYRYQRNIKVWLFARQWCLWFVTEEELDKEKLYDAFISYSHKDQNFVENELVSQLESGPKPFKLCLHYRDWLAGEWIPAQIAKSVEDSRRTIVVLSPNFLESVWGRMEFRAAHSQALSEGRARVILILYGDIGPTDDMDPELKAYISMNTYVKWGDPWFWDKLRYALPHPPKTANAAGRKIFENHQLCIRVEGDKKELIYPTGPPETPLANTTPPADTLKTFTCDGKEQFSDIIYPHESPKLNGDIAVIFEPKSITREFKIAALDNPQCTTVC</sequence>
<evidence type="ECO:0000256" key="7">
    <source>
        <dbReference type="ARBA" id="ARBA00022989"/>
    </source>
</evidence>
<dbReference type="Pfam" id="PF13306">
    <property type="entry name" value="LRR_5"/>
    <property type="match status" value="1"/>
</dbReference>
<keyword evidence="5" id="KW-0732">Signal</keyword>
<keyword evidence="14" id="KW-1185">Reference proteome</keyword>
<evidence type="ECO:0000256" key="11">
    <source>
        <dbReference type="SAM" id="Phobius"/>
    </source>
</evidence>
<dbReference type="InterPro" id="IPR000157">
    <property type="entry name" value="TIR_dom"/>
</dbReference>
<evidence type="ECO:0000256" key="3">
    <source>
        <dbReference type="ARBA" id="ARBA00022614"/>
    </source>
</evidence>
<dbReference type="Gene3D" id="3.80.10.10">
    <property type="entry name" value="Ribonuclease Inhibitor"/>
    <property type="match status" value="3"/>
</dbReference>
<dbReference type="EMBL" id="GL447175">
    <property type="protein sequence ID" value="EFN86808.1"/>
    <property type="molecule type" value="Genomic_DNA"/>
</dbReference>
<dbReference type="InterPro" id="IPR035897">
    <property type="entry name" value="Toll_tir_struct_dom_sf"/>
</dbReference>
<dbReference type="GO" id="GO:0005886">
    <property type="term" value="C:plasma membrane"/>
    <property type="evidence" value="ECO:0007669"/>
    <property type="project" value="TreeGrafter"/>
</dbReference>
<evidence type="ECO:0000256" key="5">
    <source>
        <dbReference type="ARBA" id="ARBA00022729"/>
    </source>
</evidence>
<comment type="similarity">
    <text evidence="2">Belongs to the Toll-like receptor family.</text>
</comment>
<keyword evidence="8 11" id="KW-0472">Membrane</keyword>
<dbReference type="SMART" id="SM00082">
    <property type="entry name" value="LRRCT"/>
    <property type="match status" value="2"/>
</dbReference>
<reference evidence="13 14" key="1">
    <citation type="journal article" date="2010" name="Science">
        <title>Genomic comparison of the ants Camponotus floridanus and Harpegnathos saltator.</title>
        <authorList>
            <person name="Bonasio R."/>
            <person name="Zhang G."/>
            <person name="Ye C."/>
            <person name="Mutti N.S."/>
            <person name="Fang X."/>
            <person name="Qin N."/>
            <person name="Donahue G."/>
            <person name="Yang P."/>
            <person name="Li Q."/>
            <person name="Li C."/>
            <person name="Zhang P."/>
            <person name="Huang Z."/>
            <person name="Berger S.L."/>
            <person name="Reinberg D."/>
            <person name="Wang J."/>
            <person name="Liebig J."/>
        </authorList>
    </citation>
    <scope>NUCLEOTIDE SEQUENCE [LARGE SCALE GENOMIC DNA]</scope>
    <source>
        <strain evidence="13 14">R22 G/1</strain>
    </source>
</reference>
<dbReference type="Pfam" id="PF13855">
    <property type="entry name" value="LRR_8"/>
    <property type="match status" value="2"/>
</dbReference>
<evidence type="ECO:0000256" key="2">
    <source>
        <dbReference type="ARBA" id="ARBA00009634"/>
    </source>
</evidence>
<accession>E2BBY4</accession>
<dbReference type="PANTHER" id="PTHR24365">
    <property type="entry name" value="TOLL-LIKE RECEPTOR"/>
    <property type="match status" value="1"/>
</dbReference>
<dbReference type="SUPFAM" id="SSF52058">
    <property type="entry name" value="L domain-like"/>
    <property type="match status" value="2"/>
</dbReference>
<feature type="transmembrane region" description="Helical" evidence="11">
    <location>
        <begin position="801"/>
        <end position="823"/>
    </location>
</feature>
<dbReference type="PRINTS" id="PR01537">
    <property type="entry name" value="INTRLKN1R1F"/>
</dbReference>
<evidence type="ECO:0000256" key="1">
    <source>
        <dbReference type="ARBA" id="ARBA00004479"/>
    </source>
</evidence>
<dbReference type="STRING" id="610380.E2BBY4"/>
<dbReference type="InterPro" id="IPR001611">
    <property type="entry name" value="Leu-rich_rpt"/>
</dbReference>
<dbReference type="KEGG" id="hst:105181117"/>
<dbReference type="FunCoup" id="E2BBY4">
    <property type="interactions" value="63"/>
</dbReference>
<dbReference type="InterPro" id="IPR003591">
    <property type="entry name" value="Leu-rich_rpt_typical-subtyp"/>
</dbReference>
<dbReference type="PROSITE" id="PS50104">
    <property type="entry name" value="TIR"/>
    <property type="match status" value="1"/>
</dbReference>
<dbReference type="PROSITE" id="PS51450">
    <property type="entry name" value="LRR"/>
    <property type="match status" value="4"/>
</dbReference>
<dbReference type="Pfam" id="PF13676">
    <property type="entry name" value="TIR_2"/>
    <property type="match status" value="1"/>
</dbReference>
<dbReference type="Proteomes" id="UP000008237">
    <property type="component" value="Unassembled WGS sequence"/>
</dbReference>
<dbReference type="SUPFAM" id="SSF52200">
    <property type="entry name" value="Toll/Interleukin receptor TIR domain"/>
    <property type="match status" value="1"/>
</dbReference>
<evidence type="ECO:0000256" key="8">
    <source>
        <dbReference type="ARBA" id="ARBA00023136"/>
    </source>
</evidence>
<gene>
    <name evidence="13" type="ORF">EAI_01171</name>
</gene>
<dbReference type="Gene3D" id="3.40.50.10140">
    <property type="entry name" value="Toll/interleukin-1 receptor homology (TIR) domain"/>
    <property type="match status" value="1"/>
</dbReference>
<dbReference type="FunFam" id="3.80.10.10:FF:001164">
    <property type="entry name" value="GH01279p"/>
    <property type="match status" value="2"/>
</dbReference>
<dbReference type="SMART" id="SM00369">
    <property type="entry name" value="LRR_TYP"/>
    <property type="match status" value="13"/>
</dbReference>
<dbReference type="FunFam" id="3.40.50.10140:FF:000020">
    <property type="entry name" value="Blast:Protein toll"/>
    <property type="match status" value="1"/>
</dbReference>
<dbReference type="FunFam" id="3.80.10.10:FF:000727">
    <property type="entry name" value="Toll-like protein"/>
    <property type="match status" value="1"/>
</dbReference>
<dbReference type="PANTHER" id="PTHR24365:SF541">
    <property type="entry name" value="PROTEIN TOLL-RELATED"/>
    <property type="match status" value="1"/>
</dbReference>
<dbReference type="InterPro" id="IPR000483">
    <property type="entry name" value="Cys-rich_flank_reg_C"/>
</dbReference>
<evidence type="ECO:0000259" key="12">
    <source>
        <dbReference type="PROSITE" id="PS50104"/>
    </source>
</evidence>
<dbReference type="InterPro" id="IPR026906">
    <property type="entry name" value="LRR_5"/>
</dbReference>
<comment type="subcellular location">
    <subcellularLocation>
        <location evidence="1">Membrane</location>
        <topology evidence="1">Single-pass type I membrane protein</topology>
    </subcellularLocation>
</comment>
<evidence type="ECO:0000256" key="9">
    <source>
        <dbReference type="ARBA" id="ARBA00023170"/>
    </source>
</evidence>
<feature type="domain" description="TIR" evidence="12">
    <location>
        <begin position="852"/>
        <end position="988"/>
    </location>
</feature>
<keyword evidence="9" id="KW-0675">Receptor</keyword>
<name>E2BBY4_HARSA</name>
<keyword evidence="7 11" id="KW-1133">Transmembrane helix</keyword>
<dbReference type="GO" id="GO:0038023">
    <property type="term" value="F:signaling receptor activity"/>
    <property type="evidence" value="ECO:0007669"/>
    <property type="project" value="TreeGrafter"/>
</dbReference>
<proteinExistence type="inferred from homology"/>
<dbReference type="InterPro" id="IPR032675">
    <property type="entry name" value="LRR_dom_sf"/>
</dbReference>
<dbReference type="AlphaFoldDB" id="E2BBY4"/>
<dbReference type="SMART" id="SM00255">
    <property type="entry name" value="TIR"/>
    <property type="match status" value="1"/>
</dbReference>
<evidence type="ECO:0000256" key="4">
    <source>
        <dbReference type="ARBA" id="ARBA00022692"/>
    </source>
</evidence>
<dbReference type="GO" id="GO:0007165">
    <property type="term" value="P:signal transduction"/>
    <property type="evidence" value="ECO:0007669"/>
    <property type="project" value="InterPro"/>
</dbReference>
<dbReference type="OMA" id="EYELNCP"/>
<dbReference type="PhylomeDB" id="E2BBY4"/>
<keyword evidence="3" id="KW-0433">Leucine-rich repeat</keyword>
<keyword evidence="6" id="KW-0677">Repeat</keyword>
<keyword evidence="4 11" id="KW-0812">Transmembrane</keyword>
<dbReference type="SUPFAM" id="SSF52047">
    <property type="entry name" value="RNI-like"/>
    <property type="match status" value="1"/>
</dbReference>
<organism evidence="14">
    <name type="scientific">Harpegnathos saltator</name>
    <name type="common">Jerdon's jumping ant</name>
    <dbReference type="NCBI Taxonomy" id="610380"/>
    <lineage>
        <taxon>Eukaryota</taxon>
        <taxon>Metazoa</taxon>
        <taxon>Ecdysozoa</taxon>
        <taxon>Arthropoda</taxon>
        <taxon>Hexapoda</taxon>
        <taxon>Insecta</taxon>
        <taxon>Pterygota</taxon>
        <taxon>Neoptera</taxon>
        <taxon>Endopterygota</taxon>
        <taxon>Hymenoptera</taxon>
        <taxon>Apocrita</taxon>
        <taxon>Aculeata</taxon>
        <taxon>Formicoidea</taxon>
        <taxon>Formicidae</taxon>
        <taxon>Ponerinae</taxon>
        <taxon>Ponerini</taxon>
        <taxon>Harpegnathos</taxon>
    </lineage>
</organism>
<protein>
    <submittedName>
        <fullName evidence="13">Protein toll</fullName>
    </submittedName>
</protein>
<keyword evidence="10" id="KW-0325">Glycoprotein</keyword>
<dbReference type="InParanoid" id="E2BBY4"/>
<evidence type="ECO:0000256" key="10">
    <source>
        <dbReference type="ARBA" id="ARBA00023180"/>
    </source>
</evidence>
<evidence type="ECO:0000313" key="14">
    <source>
        <dbReference type="Proteomes" id="UP000008237"/>
    </source>
</evidence>